<dbReference type="OMA" id="VWHIWGV"/>
<evidence type="ECO:0000313" key="3">
    <source>
        <dbReference type="Proteomes" id="UP000038009"/>
    </source>
</evidence>
<dbReference type="EMBL" id="LJSK01000150">
    <property type="protein sequence ID" value="KPI86067.1"/>
    <property type="molecule type" value="Genomic_DNA"/>
</dbReference>
<dbReference type="VEuPathDB" id="TriTrypDB:Lsey_0150_0100"/>
<name>A0A0N0P5J7_LEPSE</name>
<dbReference type="AlphaFoldDB" id="A0A0N0P5J7"/>
<organism evidence="2 3">
    <name type="scientific">Leptomonas seymouri</name>
    <dbReference type="NCBI Taxonomy" id="5684"/>
    <lineage>
        <taxon>Eukaryota</taxon>
        <taxon>Discoba</taxon>
        <taxon>Euglenozoa</taxon>
        <taxon>Kinetoplastea</taxon>
        <taxon>Metakinetoplastina</taxon>
        <taxon>Trypanosomatida</taxon>
        <taxon>Trypanosomatidae</taxon>
        <taxon>Leishmaniinae</taxon>
        <taxon>Leptomonas</taxon>
    </lineage>
</organism>
<proteinExistence type="predicted"/>
<evidence type="ECO:0000313" key="2">
    <source>
        <dbReference type="EMBL" id="KPI86067.1"/>
    </source>
</evidence>
<sequence length="391" mass="42662">MSAHPTKNVCVPAEHNLDEIELLLNELQLRMTNAVLSSTRYEQCLRSSHELYCVLAEFFESQRVEAQQAADVALSPTEVRRIWAYCFGVIELHRQQADGGSGRDADTTSNALDELHSFLARRPAVPLEALQQPAPTVASNERLVGKLNEIDASSSMMTRRSLFSLVRSVLPSLMELCYTVDLRLQHISSSSLPSSASLSVLSFAALTASLVPTLDRVQAVRWTAQLADDLWDAQVIKTADESQQRFSFKTIVLLLAGVWWVWSTLDVEHTPVLRKLAELLVVEADAPATSNDASAQVPSMWSSSSFFTLWFQDALRRNAGALHQQLYSSPIHESEGVHAGHVTHKSGTATEGKWDLSGCEPSGSGGGEAASAVTEDAAKAAGKDFWAQLAS</sequence>
<reference evidence="2 3" key="1">
    <citation type="journal article" date="2015" name="PLoS Pathog.">
        <title>Leptomonas seymouri: Adaptations to the Dixenous Life Cycle Analyzed by Genome Sequencing, Transcriptome Profiling and Co-infection with Leishmania donovani.</title>
        <authorList>
            <person name="Kraeva N."/>
            <person name="Butenko A."/>
            <person name="Hlavacova J."/>
            <person name="Kostygov A."/>
            <person name="Myskova J."/>
            <person name="Grybchuk D."/>
            <person name="Lestinova T."/>
            <person name="Votypka J."/>
            <person name="Volf P."/>
            <person name="Opperdoes F."/>
            <person name="Flegontov P."/>
            <person name="Lukes J."/>
            <person name="Yurchenko V."/>
        </authorList>
    </citation>
    <scope>NUCLEOTIDE SEQUENCE [LARGE SCALE GENOMIC DNA]</scope>
    <source>
        <strain evidence="2 3">ATCC 30220</strain>
    </source>
</reference>
<accession>A0A0N0P5J7</accession>
<dbReference type="OrthoDB" id="273381at2759"/>
<gene>
    <name evidence="2" type="ORF">ABL78_4869</name>
</gene>
<comment type="caution">
    <text evidence="2">The sequence shown here is derived from an EMBL/GenBank/DDBJ whole genome shotgun (WGS) entry which is preliminary data.</text>
</comment>
<feature type="region of interest" description="Disordered" evidence="1">
    <location>
        <begin position="342"/>
        <end position="375"/>
    </location>
</feature>
<protein>
    <submittedName>
        <fullName evidence="2">Uncharacterized protein</fullName>
    </submittedName>
</protein>
<evidence type="ECO:0000256" key="1">
    <source>
        <dbReference type="SAM" id="MobiDB-lite"/>
    </source>
</evidence>
<dbReference type="Proteomes" id="UP000038009">
    <property type="component" value="Unassembled WGS sequence"/>
</dbReference>
<keyword evidence="3" id="KW-1185">Reference proteome</keyword>